<evidence type="ECO:0000313" key="2">
    <source>
        <dbReference type="Proteomes" id="UP000772434"/>
    </source>
</evidence>
<dbReference type="AlphaFoldDB" id="A0A9P5P3P6"/>
<organism evidence="1 2">
    <name type="scientific">Rhodocollybia butyracea</name>
    <dbReference type="NCBI Taxonomy" id="206335"/>
    <lineage>
        <taxon>Eukaryota</taxon>
        <taxon>Fungi</taxon>
        <taxon>Dikarya</taxon>
        <taxon>Basidiomycota</taxon>
        <taxon>Agaricomycotina</taxon>
        <taxon>Agaricomycetes</taxon>
        <taxon>Agaricomycetidae</taxon>
        <taxon>Agaricales</taxon>
        <taxon>Marasmiineae</taxon>
        <taxon>Omphalotaceae</taxon>
        <taxon>Rhodocollybia</taxon>
    </lineage>
</organism>
<evidence type="ECO:0000313" key="1">
    <source>
        <dbReference type="EMBL" id="KAF9048173.1"/>
    </source>
</evidence>
<name>A0A9P5P3P6_9AGAR</name>
<dbReference type="EMBL" id="JADNRY010000486">
    <property type="protein sequence ID" value="KAF9048173.1"/>
    <property type="molecule type" value="Genomic_DNA"/>
</dbReference>
<gene>
    <name evidence="1" type="ORF">BDP27DRAFT_1346008</name>
</gene>
<keyword evidence="2" id="KW-1185">Reference proteome</keyword>
<comment type="caution">
    <text evidence="1">The sequence shown here is derived from an EMBL/GenBank/DDBJ whole genome shotgun (WGS) entry which is preliminary data.</text>
</comment>
<feature type="non-terminal residue" evidence="1">
    <location>
        <position position="436"/>
    </location>
</feature>
<dbReference type="OrthoDB" id="2693558at2759"/>
<accession>A0A9P5P3P6</accession>
<reference evidence="1" key="1">
    <citation type="submission" date="2020-11" db="EMBL/GenBank/DDBJ databases">
        <authorList>
            <consortium name="DOE Joint Genome Institute"/>
            <person name="Ahrendt S."/>
            <person name="Riley R."/>
            <person name="Andreopoulos W."/>
            <person name="Labutti K."/>
            <person name="Pangilinan J."/>
            <person name="Ruiz-Duenas F.J."/>
            <person name="Barrasa J.M."/>
            <person name="Sanchez-Garcia M."/>
            <person name="Camarero S."/>
            <person name="Miyauchi S."/>
            <person name="Serrano A."/>
            <person name="Linde D."/>
            <person name="Babiker R."/>
            <person name="Drula E."/>
            <person name="Ayuso-Fernandez I."/>
            <person name="Pacheco R."/>
            <person name="Padilla G."/>
            <person name="Ferreira P."/>
            <person name="Barriuso J."/>
            <person name="Kellner H."/>
            <person name="Castanera R."/>
            <person name="Alfaro M."/>
            <person name="Ramirez L."/>
            <person name="Pisabarro A.G."/>
            <person name="Kuo A."/>
            <person name="Tritt A."/>
            <person name="Lipzen A."/>
            <person name="He G."/>
            <person name="Yan M."/>
            <person name="Ng V."/>
            <person name="Cullen D."/>
            <person name="Martin F."/>
            <person name="Rosso M.-N."/>
            <person name="Henrissat B."/>
            <person name="Hibbett D."/>
            <person name="Martinez A.T."/>
            <person name="Grigoriev I.V."/>
        </authorList>
    </citation>
    <scope>NUCLEOTIDE SEQUENCE</scope>
    <source>
        <strain evidence="1">AH 40177</strain>
    </source>
</reference>
<sequence length="436" mass="49300">VSNEDIKMEAQDVPYCSGCHDCIHPVLPCETMFLLNQKLGGVEVSPCSRGVCIGRQKSGACIELKLLKETDPEKIKKEAEALQEKFFLVCPSCWNSASGKDKHKACTYHVGAMNPLTPSPVFTVHERGVGFYNELNLNKIGVIDLVHVDFASFPIAYQLIDVAISTWDTDARNKPLSEKFILGNERSYRSFCAQVSAAINKEMVDQLIVLVTTHSNDMGQLAWGEDSLNAKERMHLKKVNAHLILMCCPGIFQVERQYNAFLQLTKDNVFESAVGFPNQHDLKPFKAANFAWAWFNRIIRHQESYDRALPGICQSLPDLGHHTGILVVYQSQDRKGNIDVRVRKAVWCEKYRVPFGIQWQEAVCQQCLSFNSLEFERKLEEKKMVITCKHSNFRQCKPKEMKIDGLYLDAPQGSNQSDGDEFDSQSFEAHVTSLIG</sequence>
<dbReference type="Proteomes" id="UP000772434">
    <property type="component" value="Unassembled WGS sequence"/>
</dbReference>
<proteinExistence type="predicted"/>
<protein>
    <submittedName>
        <fullName evidence="1">Uncharacterized protein</fullName>
    </submittedName>
</protein>